<keyword evidence="3 9" id="KW-0808">Transferase</keyword>
<dbReference type="Pfam" id="PF14579">
    <property type="entry name" value="HHH_6"/>
    <property type="match status" value="1"/>
</dbReference>
<organism evidence="9 10">
    <name type="scientific">Chromobacterium phragmitis</name>
    <dbReference type="NCBI Taxonomy" id="2202141"/>
    <lineage>
        <taxon>Bacteria</taxon>
        <taxon>Pseudomonadati</taxon>
        <taxon>Pseudomonadota</taxon>
        <taxon>Betaproteobacteria</taxon>
        <taxon>Neisseriales</taxon>
        <taxon>Chromobacteriaceae</taxon>
        <taxon>Chromobacterium</taxon>
    </lineage>
</organism>
<comment type="caution">
    <text evidence="9">The sequence shown here is derived from an EMBL/GenBank/DDBJ whole genome shotgun (WGS) entry which is preliminary data.</text>
</comment>
<evidence type="ECO:0000259" key="8">
    <source>
        <dbReference type="SMART" id="SM00481"/>
    </source>
</evidence>
<dbReference type="Gene3D" id="3.40.470.10">
    <property type="entry name" value="Uracil-DNA glycosylase-like domain"/>
    <property type="match status" value="1"/>
</dbReference>
<keyword evidence="6" id="KW-0239">DNA-directed DNA polymerase</keyword>
<dbReference type="InterPro" id="IPR041931">
    <property type="entry name" value="DNA_pol3_alpha_thumb_dom"/>
</dbReference>
<dbReference type="PANTHER" id="PTHR32294">
    <property type="entry name" value="DNA POLYMERASE III SUBUNIT ALPHA"/>
    <property type="match status" value="1"/>
</dbReference>
<evidence type="ECO:0000313" key="10">
    <source>
        <dbReference type="Proteomes" id="UP001462502"/>
    </source>
</evidence>
<evidence type="ECO:0000256" key="2">
    <source>
        <dbReference type="ARBA" id="ARBA00019114"/>
    </source>
</evidence>
<dbReference type="Pfam" id="PF02811">
    <property type="entry name" value="PHP"/>
    <property type="match status" value="1"/>
</dbReference>
<dbReference type="InterPro" id="IPR005122">
    <property type="entry name" value="Uracil-DNA_glycosylase-like"/>
</dbReference>
<dbReference type="Pfam" id="PF17657">
    <property type="entry name" value="DNA_pol3_finger"/>
    <property type="match status" value="1"/>
</dbReference>
<dbReference type="EC" id="2.7.7.7" evidence="1"/>
<evidence type="ECO:0000256" key="5">
    <source>
        <dbReference type="ARBA" id="ARBA00022705"/>
    </source>
</evidence>
<dbReference type="NCBIfam" id="TIGR00594">
    <property type="entry name" value="polc"/>
    <property type="match status" value="1"/>
</dbReference>
<proteinExistence type="predicted"/>
<evidence type="ECO:0000256" key="6">
    <source>
        <dbReference type="ARBA" id="ARBA00022932"/>
    </source>
</evidence>
<dbReference type="Proteomes" id="UP001462502">
    <property type="component" value="Unassembled WGS sequence"/>
</dbReference>
<dbReference type="InterPro" id="IPR036895">
    <property type="entry name" value="Uracil-DNA_glycosylase-like_sf"/>
</dbReference>
<dbReference type="Gene3D" id="1.10.10.1600">
    <property type="entry name" value="Bacterial DNA polymerase III alpha subunit, thumb domain"/>
    <property type="match status" value="1"/>
</dbReference>
<dbReference type="InterPro" id="IPR004805">
    <property type="entry name" value="DnaE2/DnaE/PolC"/>
</dbReference>
<feature type="domain" description="Polymerase/histidinol phosphatase N-terminal" evidence="8">
    <location>
        <begin position="4"/>
        <end position="71"/>
    </location>
</feature>
<dbReference type="Pfam" id="PF03167">
    <property type="entry name" value="UDG"/>
    <property type="match status" value="1"/>
</dbReference>
<dbReference type="Pfam" id="PF07733">
    <property type="entry name" value="DNA_pol3_alpha"/>
    <property type="match status" value="1"/>
</dbReference>
<keyword evidence="10" id="KW-1185">Reference proteome</keyword>
<evidence type="ECO:0000256" key="7">
    <source>
        <dbReference type="ARBA" id="ARBA00049244"/>
    </source>
</evidence>
<sequence>MIDISLNNRSSFSLGESMLQVDKLVKLSAEAGYKTVGLADTMTISGLPQLFGAAKKCGVKAVMGVGLRIYKDPLAKKDGAATNYSYNLKAFIRNEAGLRQMMNLLSLANDEAHFYYHSRIGLEEVVSRLSPENFFLTTGDMFGLMSLPNELTSERHAQQLLDAGFELYGELTPVNSPLFDKVNRRTILLCDKLGLPTMSGYPALYAEPDDADALGVLRTIVSNSKVYDGKPKTPAARDHCPEEPKKLIERLGAMKARLSTLDGIDAGDLIRNSLKGNQAIADGCTYTFEKMAPCMPKMAEDEFGELVALAKAGWAKRFGGEVFGHKPAPDELRHYAERLKFELETLNRMGFSGYFLMVRKIVNWARENGIKTGPGRGSVGGSLVAYLIGITEVDPIRFGLYFERFINPSRVDLPDADLDFASARRLEIIEWLRDEYGDEYVAGISNYTTLQSASALRDTGRVYQLPIFDLDCTKAIPKERGESMPLLEAYESVPAIKKFAEKYEDIFVNAVRLEGAVRSFGQHAAGVIVAGEPIRNRAVVETRTGGPVTNWDKTTVEDWGLIKLDVLGLSTLDVLSHAHDFILERYGVDVDFTRLDLTDEKVLEAFGRGNTTAVFQFESPGMKGLLKSLAERERLTFDDITAATALYRPGPMDSGMLDDYVARKQGRMPVEYDHELIEAATKDTYGVMVYQEQVMQVTRDMAGFTMTEADHVRKAMSKKDHDKLASFAEKFVAGATERGVDPSIAEAVWSKMASFGEYGFNKSHSVAYTLISWMTMWVKVYYPTAFYAATMTVEDKEEKVTSLVADAKLHGVSVRMPDINTSTHRIEILDVGTLLLPFKTIKGVSESTASHILTARSHAGEFSSVAHFEEVLSELGIKGKVNARVRDVMDKVGVFASIQPDALPASDASRLKDQMILVPGYVTEIVKADRPVDAGKTAQDKLIVVLSEMRACGECSLAGKTHPLPRLGKSPKFMMVFDCPNWKEEQSGKILEGDVGKHVRAALAAAGLSESDGYFTTLVKAAKDGKSLTSDQIKCCSGFIERELEILKPPVIIPMGAASIKHFLPGHKGGTKELVGKVFFDKKLDASIICGFNPATIIYNPEEAKTLAAVAERIAESVS</sequence>
<keyword evidence="4 9" id="KW-0548">Nucleotidyltransferase</keyword>
<dbReference type="PANTHER" id="PTHR32294:SF0">
    <property type="entry name" value="DNA POLYMERASE III SUBUNIT ALPHA"/>
    <property type="match status" value="1"/>
</dbReference>
<evidence type="ECO:0000256" key="3">
    <source>
        <dbReference type="ARBA" id="ARBA00022679"/>
    </source>
</evidence>
<name>A0ABV0J0G0_9NEIS</name>
<dbReference type="InterPro" id="IPR040982">
    <property type="entry name" value="DNA_pol3_finger"/>
</dbReference>
<evidence type="ECO:0000256" key="4">
    <source>
        <dbReference type="ARBA" id="ARBA00022695"/>
    </source>
</evidence>
<dbReference type="Gene3D" id="1.10.150.870">
    <property type="match status" value="1"/>
</dbReference>
<dbReference type="InterPro" id="IPR004013">
    <property type="entry name" value="PHP_dom"/>
</dbReference>
<protein>
    <recommendedName>
        <fullName evidence="2">DNA polymerase III subunit alpha</fullName>
        <ecNumber evidence="1">2.7.7.7</ecNumber>
    </recommendedName>
</protein>
<evidence type="ECO:0000256" key="1">
    <source>
        <dbReference type="ARBA" id="ARBA00012417"/>
    </source>
</evidence>
<dbReference type="InterPro" id="IPR003141">
    <property type="entry name" value="Pol/His_phosphatase_N"/>
</dbReference>
<comment type="catalytic activity">
    <reaction evidence="7">
        <text>DNA(n) + a 2'-deoxyribonucleoside 5'-triphosphate = DNA(n+1) + diphosphate</text>
        <dbReference type="Rhea" id="RHEA:22508"/>
        <dbReference type="Rhea" id="RHEA-COMP:17339"/>
        <dbReference type="Rhea" id="RHEA-COMP:17340"/>
        <dbReference type="ChEBI" id="CHEBI:33019"/>
        <dbReference type="ChEBI" id="CHEBI:61560"/>
        <dbReference type="ChEBI" id="CHEBI:173112"/>
        <dbReference type="EC" id="2.7.7.7"/>
    </reaction>
</comment>
<dbReference type="SUPFAM" id="SSF52141">
    <property type="entry name" value="Uracil-DNA glycosylase-like"/>
    <property type="match status" value="1"/>
</dbReference>
<gene>
    <name evidence="9" type="primary">dnaE</name>
    <name evidence="9" type="ORF">ABI908_23270</name>
</gene>
<dbReference type="GO" id="GO:0003887">
    <property type="term" value="F:DNA-directed DNA polymerase activity"/>
    <property type="evidence" value="ECO:0007669"/>
    <property type="project" value="UniProtKB-EC"/>
</dbReference>
<dbReference type="InterPro" id="IPR011708">
    <property type="entry name" value="DNA_pol3_alpha_NTPase_dom"/>
</dbReference>
<dbReference type="RefSeq" id="WP_347937967.1">
    <property type="nucleotide sequence ID" value="NZ_JBDXMI010000002.1"/>
</dbReference>
<dbReference type="InterPro" id="IPR029460">
    <property type="entry name" value="DNAPol_HHH"/>
</dbReference>
<evidence type="ECO:0000313" key="9">
    <source>
        <dbReference type="EMBL" id="MEO9387017.1"/>
    </source>
</evidence>
<accession>A0ABV0J0G0</accession>
<keyword evidence="5" id="KW-0235">DNA replication</keyword>
<dbReference type="EMBL" id="JBDXMI010000002">
    <property type="protein sequence ID" value="MEO9387017.1"/>
    <property type="molecule type" value="Genomic_DNA"/>
</dbReference>
<dbReference type="SMART" id="SM00481">
    <property type="entry name" value="POLIIIAc"/>
    <property type="match status" value="1"/>
</dbReference>
<dbReference type="Gene3D" id="3.20.20.140">
    <property type="entry name" value="Metal-dependent hydrolases"/>
    <property type="match status" value="1"/>
</dbReference>
<reference evidence="9 10" key="1">
    <citation type="submission" date="2024-05" db="EMBL/GenBank/DDBJ databases">
        <authorList>
            <person name="De Oliveira J.P."/>
            <person name="Noriler S.A."/>
            <person name="De Oliveira A.G."/>
            <person name="Sipoli D.S."/>
        </authorList>
    </citation>
    <scope>NUCLEOTIDE SEQUENCE [LARGE SCALE GENOMIC DNA]</scope>
    <source>
        <strain evidence="9 10">LABIM192</strain>
    </source>
</reference>